<dbReference type="OrthoDB" id="10523846at2759"/>
<name>A0A086QBP1_TOXGO</name>
<reference evidence="2 3" key="2">
    <citation type="journal article" date="2015" name="Eukaryot. Cell">
        <title>Genetic mapping reveals that sinefungin resistance in Toxoplasma gondii is controlled by a putative amino acid transporter locus that can be used as a negative selectable marker.</title>
        <authorList>
            <person name="Behnke M.S."/>
            <person name="Khan A."/>
            <person name="Sibley L.D."/>
        </authorList>
    </citation>
    <scope>NUCLEOTIDE SEQUENCE [LARGE SCALE GENOMIC DNA]</scope>
    <source>
        <strain evidence="2 3">VAND</strain>
    </source>
</reference>
<feature type="region of interest" description="Disordered" evidence="1">
    <location>
        <begin position="85"/>
        <end position="121"/>
    </location>
</feature>
<dbReference type="EMBL" id="AEYJ02000454">
    <property type="protein sequence ID" value="KFH10023.1"/>
    <property type="molecule type" value="Genomic_DNA"/>
</dbReference>
<sequence length="202" mass="22462">MAIVRLNSQCHLATDFAGCRMLSWTPKFVSNRRFRGITPCTVVVCMLLLLSPEAPVAFRWPFHHPAHPQWTNSGVPQFLFASAAEQTQTPEHGTESETDGVDTQAQSEQPPAIRRRTRYGRTKKAGAFTTASASCESRSKCGSDELGEPLKFSNWFVSTQGIFASFSDRQTEAEAPEAATEGWPIRRREARKQATTFLHGLC</sequence>
<proteinExistence type="predicted"/>
<evidence type="ECO:0000313" key="2">
    <source>
        <dbReference type="EMBL" id="KFH10023.1"/>
    </source>
</evidence>
<dbReference type="VEuPathDB" id="ToxoDB:TGVAND_365840"/>
<gene>
    <name evidence="2" type="ORF">TGVAND_365840</name>
</gene>
<organism evidence="2 3">
    <name type="scientific">Toxoplasma gondii VAND</name>
    <dbReference type="NCBI Taxonomy" id="933077"/>
    <lineage>
        <taxon>Eukaryota</taxon>
        <taxon>Sar</taxon>
        <taxon>Alveolata</taxon>
        <taxon>Apicomplexa</taxon>
        <taxon>Conoidasida</taxon>
        <taxon>Coccidia</taxon>
        <taxon>Eucoccidiorida</taxon>
        <taxon>Eimeriorina</taxon>
        <taxon>Sarcocystidae</taxon>
        <taxon>Toxoplasma</taxon>
    </lineage>
</organism>
<evidence type="ECO:0000313" key="3">
    <source>
        <dbReference type="Proteomes" id="UP000028840"/>
    </source>
</evidence>
<comment type="caution">
    <text evidence="2">The sequence shown here is derived from an EMBL/GenBank/DDBJ whole genome shotgun (WGS) entry which is preliminary data.</text>
</comment>
<dbReference type="AlphaFoldDB" id="A0A086QBP1"/>
<evidence type="ECO:0000256" key="1">
    <source>
        <dbReference type="SAM" id="MobiDB-lite"/>
    </source>
</evidence>
<dbReference type="Proteomes" id="UP000028840">
    <property type="component" value="Unassembled WGS sequence"/>
</dbReference>
<reference evidence="2 3" key="1">
    <citation type="submission" date="2014-08" db="EMBL/GenBank/DDBJ databases">
        <authorList>
            <person name="Sibley D."/>
            <person name="Venepally P."/>
            <person name="Karamycheva S."/>
            <person name="Hadjithomas M."/>
            <person name="Khan A."/>
            <person name="Brunk B."/>
            <person name="Roos D."/>
            <person name="Caler E."/>
            <person name="Lorenzi H."/>
        </authorList>
    </citation>
    <scope>NUCLEOTIDE SEQUENCE [LARGE SCALE GENOMIC DNA]</scope>
    <source>
        <strain evidence="2 3">VAND</strain>
    </source>
</reference>
<protein>
    <submittedName>
        <fullName evidence="2">Uncharacterized protein</fullName>
    </submittedName>
</protein>
<accession>A0A086QBP1</accession>